<dbReference type="EMBL" id="GBRH01269846">
    <property type="protein sequence ID" value="JAD28049.1"/>
    <property type="molecule type" value="Transcribed_RNA"/>
</dbReference>
<reference evidence="1" key="2">
    <citation type="journal article" date="2015" name="Data Brief">
        <title>Shoot transcriptome of the giant reed, Arundo donax.</title>
        <authorList>
            <person name="Barrero R.A."/>
            <person name="Guerrero F.D."/>
            <person name="Moolhuijzen P."/>
            <person name="Goolsby J.A."/>
            <person name="Tidwell J."/>
            <person name="Bellgard S.E."/>
            <person name="Bellgard M.I."/>
        </authorList>
    </citation>
    <scope>NUCLEOTIDE SEQUENCE</scope>
    <source>
        <tissue evidence="1">Shoot tissue taken approximately 20 cm above the soil surface</tissue>
    </source>
</reference>
<name>A0A0A8YN04_ARUDO</name>
<sequence>MIHNRCTDICSEFLFLYISYQDLYKYTASIHFSTIIIGTVK</sequence>
<accession>A0A0A8YN04</accession>
<dbReference type="AlphaFoldDB" id="A0A0A8YN04"/>
<reference evidence="1" key="1">
    <citation type="submission" date="2014-09" db="EMBL/GenBank/DDBJ databases">
        <authorList>
            <person name="Magalhaes I.L.F."/>
            <person name="Oliveira U."/>
            <person name="Santos F.R."/>
            <person name="Vidigal T.H.D.A."/>
            <person name="Brescovit A.D."/>
            <person name="Santos A.J."/>
        </authorList>
    </citation>
    <scope>NUCLEOTIDE SEQUENCE</scope>
    <source>
        <tissue evidence="1">Shoot tissue taken approximately 20 cm above the soil surface</tissue>
    </source>
</reference>
<evidence type="ECO:0000313" key="1">
    <source>
        <dbReference type="EMBL" id="JAD28049.1"/>
    </source>
</evidence>
<organism evidence="1">
    <name type="scientific">Arundo donax</name>
    <name type="common">Giant reed</name>
    <name type="synonym">Donax arundinaceus</name>
    <dbReference type="NCBI Taxonomy" id="35708"/>
    <lineage>
        <taxon>Eukaryota</taxon>
        <taxon>Viridiplantae</taxon>
        <taxon>Streptophyta</taxon>
        <taxon>Embryophyta</taxon>
        <taxon>Tracheophyta</taxon>
        <taxon>Spermatophyta</taxon>
        <taxon>Magnoliopsida</taxon>
        <taxon>Liliopsida</taxon>
        <taxon>Poales</taxon>
        <taxon>Poaceae</taxon>
        <taxon>PACMAD clade</taxon>
        <taxon>Arundinoideae</taxon>
        <taxon>Arundineae</taxon>
        <taxon>Arundo</taxon>
    </lineage>
</organism>
<proteinExistence type="predicted"/>
<protein>
    <submittedName>
        <fullName evidence="1">Uncharacterized protein</fullName>
    </submittedName>
</protein>